<feature type="transmembrane region" description="Helical" evidence="6">
    <location>
        <begin position="374"/>
        <end position="395"/>
    </location>
</feature>
<comment type="subcellular location">
    <subcellularLocation>
        <location evidence="1">Cell membrane</location>
        <topology evidence="1">Multi-pass membrane protein</topology>
    </subcellularLocation>
</comment>
<comment type="caution">
    <text evidence="8">The sequence shown here is derived from an EMBL/GenBank/DDBJ whole genome shotgun (WGS) entry which is preliminary data.</text>
</comment>
<dbReference type="GO" id="GO:0005886">
    <property type="term" value="C:plasma membrane"/>
    <property type="evidence" value="ECO:0007669"/>
    <property type="project" value="UniProtKB-SubCell"/>
</dbReference>
<dbReference type="SUPFAM" id="SSF103473">
    <property type="entry name" value="MFS general substrate transporter"/>
    <property type="match status" value="1"/>
</dbReference>
<keyword evidence="2" id="KW-1003">Cell membrane</keyword>
<dbReference type="InterPro" id="IPR011701">
    <property type="entry name" value="MFS"/>
</dbReference>
<dbReference type="Pfam" id="PF07690">
    <property type="entry name" value="MFS_1"/>
    <property type="match status" value="1"/>
</dbReference>
<evidence type="ECO:0000313" key="9">
    <source>
        <dbReference type="Proteomes" id="UP000315751"/>
    </source>
</evidence>
<sequence>MVAVNTSVETPARRQAGVGQGVLVVLAGFLPILAIVALSPAVPKIMERFGAVPGVGTLVPLLVTAPGLMIALTSPLMGWVVDRYGRRRLLLWATAIYGFLGIAPYFLDDLKLIIASRLALGVAEAGILTVTNTLIGDYFAHDQRRTWLTIQGLVGPVFGTSVVALSGYMTAMTWNASFLIYAVAFPIFLAMIVYIYEPVVAAAATGPGAAKVAFPWADVVITSLVTLFSASLYYVYIVQVGLAFGEVGVSSPQTVGLLISIASIGVFLGAALFQWLSGRFTGPQQILAFLLLLGVGLVGIGIAGDQTTMTAAAFVQQLGAGIAIPALVLWSVSKLPAERRGRGMGVWAGCFFLGQFTSPLFVTAAKGVAGTMQGAFGVLGGAALAGALIALACVLRGRRGTP</sequence>
<feature type="transmembrane region" description="Helical" evidence="6">
    <location>
        <begin position="255"/>
        <end position="274"/>
    </location>
</feature>
<feature type="transmembrane region" description="Helical" evidence="6">
    <location>
        <begin position="89"/>
        <end position="107"/>
    </location>
</feature>
<evidence type="ECO:0000256" key="3">
    <source>
        <dbReference type="ARBA" id="ARBA00022692"/>
    </source>
</evidence>
<dbReference type="PROSITE" id="PS50850">
    <property type="entry name" value="MFS"/>
    <property type="match status" value="1"/>
</dbReference>
<gene>
    <name evidence="8" type="ORF">FBZ90_109208</name>
</gene>
<feature type="transmembrane region" description="Helical" evidence="6">
    <location>
        <begin position="286"/>
        <end position="304"/>
    </location>
</feature>
<dbReference type="PROSITE" id="PS00216">
    <property type="entry name" value="SUGAR_TRANSPORT_1"/>
    <property type="match status" value="1"/>
</dbReference>
<keyword evidence="4 6" id="KW-1133">Transmembrane helix</keyword>
<dbReference type="Gene3D" id="1.20.1250.20">
    <property type="entry name" value="MFS general substrate transporter like domains"/>
    <property type="match status" value="2"/>
</dbReference>
<feature type="transmembrane region" description="Helical" evidence="6">
    <location>
        <begin position="21"/>
        <end position="42"/>
    </location>
</feature>
<dbReference type="CDD" id="cd17473">
    <property type="entry name" value="MFS_arabinose_efflux_permease_like"/>
    <property type="match status" value="1"/>
</dbReference>
<dbReference type="Proteomes" id="UP000315751">
    <property type="component" value="Unassembled WGS sequence"/>
</dbReference>
<reference evidence="8 9" key="1">
    <citation type="submission" date="2019-06" db="EMBL/GenBank/DDBJ databases">
        <title>Genomic Encyclopedia of Type Strains, Phase IV (KMG-V): Genome sequencing to study the core and pangenomes of soil and plant-associated prokaryotes.</title>
        <authorList>
            <person name="Whitman W."/>
        </authorList>
    </citation>
    <scope>NUCLEOTIDE SEQUENCE [LARGE SCALE GENOMIC DNA]</scope>
    <source>
        <strain evidence="8 9">BR 11622</strain>
    </source>
</reference>
<dbReference type="EMBL" id="VITR01000009">
    <property type="protein sequence ID" value="TWB40605.1"/>
    <property type="molecule type" value="Genomic_DNA"/>
</dbReference>
<keyword evidence="3 6" id="KW-0812">Transmembrane</keyword>
<dbReference type="AlphaFoldDB" id="A0A560H2R2"/>
<evidence type="ECO:0000256" key="2">
    <source>
        <dbReference type="ARBA" id="ARBA00022475"/>
    </source>
</evidence>
<dbReference type="InterPro" id="IPR036259">
    <property type="entry name" value="MFS_trans_sf"/>
</dbReference>
<evidence type="ECO:0000256" key="5">
    <source>
        <dbReference type="ARBA" id="ARBA00023136"/>
    </source>
</evidence>
<feature type="transmembrane region" description="Helical" evidence="6">
    <location>
        <begin position="344"/>
        <end position="362"/>
    </location>
</feature>
<evidence type="ECO:0000256" key="4">
    <source>
        <dbReference type="ARBA" id="ARBA00022989"/>
    </source>
</evidence>
<evidence type="ECO:0000313" key="8">
    <source>
        <dbReference type="EMBL" id="TWB40605.1"/>
    </source>
</evidence>
<evidence type="ECO:0000256" key="6">
    <source>
        <dbReference type="SAM" id="Phobius"/>
    </source>
</evidence>
<proteinExistence type="predicted"/>
<feature type="transmembrane region" description="Helical" evidence="6">
    <location>
        <begin position="174"/>
        <end position="196"/>
    </location>
</feature>
<feature type="transmembrane region" description="Helical" evidence="6">
    <location>
        <begin position="113"/>
        <end position="135"/>
    </location>
</feature>
<accession>A0A560H2R2</accession>
<dbReference type="PANTHER" id="PTHR43124:SF3">
    <property type="entry name" value="CHLORAMPHENICOL EFFLUX PUMP RV0191"/>
    <property type="match status" value="1"/>
</dbReference>
<dbReference type="InterPro" id="IPR005829">
    <property type="entry name" value="Sugar_transporter_CS"/>
</dbReference>
<feature type="transmembrane region" description="Helical" evidence="6">
    <location>
        <begin position="147"/>
        <end position="168"/>
    </location>
</feature>
<evidence type="ECO:0000256" key="1">
    <source>
        <dbReference type="ARBA" id="ARBA00004651"/>
    </source>
</evidence>
<keyword evidence="5 6" id="KW-0472">Membrane</keyword>
<dbReference type="OrthoDB" id="9812221at2"/>
<name>A0A560H2R2_9PROT</name>
<organism evidence="8 9">
    <name type="scientific">Nitrospirillum amazonense</name>
    <dbReference type="NCBI Taxonomy" id="28077"/>
    <lineage>
        <taxon>Bacteria</taxon>
        <taxon>Pseudomonadati</taxon>
        <taxon>Pseudomonadota</taxon>
        <taxon>Alphaproteobacteria</taxon>
        <taxon>Rhodospirillales</taxon>
        <taxon>Azospirillaceae</taxon>
        <taxon>Nitrospirillum</taxon>
    </lineage>
</organism>
<evidence type="ECO:0000259" key="7">
    <source>
        <dbReference type="PROSITE" id="PS50850"/>
    </source>
</evidence>
<feature type="transmembrane region" description="Helical" evidence="6">
    <location>
        <begin position="54"/>
        <end position="77"/>
    </location>
</feature>
<feature type="domain" description="Major facilitator superfamily (MFS) profile" evidence="7">
    <location>
        <begin position="20"/>
        <end position="398"/>
    </location>
</feature>
<feature type="transmembrane region" description="Helical" evidence="6">
    <location>
        <begin position="216"/>
        <end position="235"/>
    </location>
</feature>
<keyword evidence="9" id="KW-1185">Reference proteome</keyword>
<dbReference type="InterPro" id="IPR050189">
    <property type="entry name" value="MFS_Efflux_Transporters"/>
</dbReference>
<protein>
    <submittedName>
        <fullName evidence="8">Putative MFS family arabinose efflux permease</fullName>
    </submittedName>
</protein>
<feature type="transmembrane region" description="Helical" evidence="6">
    <location>
        <begin position="310"/>
        <end position="332"/>
    </location>
</feature>
<dbReference type="PANTHER" id="PTHR43124">
    <property type="entry name" value="PURINE EFFLUX PUMP PBUE"/>
    <property type="match status" value="1"/>
</dbReference>
<dbReference type="InterPro" id="IPR020846">
    <property type="entry name" value="MFS_dom"/>
</dbReference>
<dbReference type="RefSeq" id="WP_145733813.1">
    <property type="nucleotide sequence ID" value="NZ_VITR01000009.1"/>
</dbReference>
<dbReference type="GO" id="GO:0022857">
    <property type="term" value="F:transmembrane transporter activity"/>
    <property type="evidence" value="ECO:0007669"/>
    <property type="project" value="InterPro"/>
</dbReference>